<keyword evidence="3" id="KW-1185">Reference proteome</keyword>
<evidence type="ECO:0000313" key="2">
    <source>
        <dbReference type="EMBL" id="AHI21192.1"/>
    </source>
</evidence>
<evidence type="ECO:0000256" key="1">
    <source>
        <dbReference type="SAM" id="Phobius"/>
    </source>
</evidence>
<evidence type="ECO:0000313" key="3">
    <source>
        <dbReference type="Proteomes" id="UP000019226"/>
    </source>
</evidence>
<dbReference type="Proteomes" id="UP000019226">
    <property type="component" value="Chromosome"/>
</dbReference>
<feature type="transmembrane region" description="Helical" evidence="1">
    <location>
        <begin position="95"/>
        <end position="119"/>
    </location>
</feature>
<dbReference type="RefSeq" id="WP_006822535.1">
    <property type="nucleotide sequence ID" value="NZ_CP004350.1"/>
</dbReference>
<dbReference type="EMBL" id="CP004350">
    <property type="protein sequence ID" value="AHI21192.1"/>
    <property type="molecule type" value="Genomic_DNA"/>
</dbReference>
<accession>A0ABM5PTN1</accession>
<proteinExistence type="predicted"/>
<dbReference type="GeneID" id="82878736"/>
<keyword evidence="1" id="KW-1133">Transmembrane helix</keyword>
<keyword evidence="1" id="KW-0472">Membrane</keyword>
<feature type="transmembrane region" description="Helical" evidence="1">
    <location>
        <begin position="43"/>
        <end position="64"/>
    </location>
</feature>
<feature type="transmembrane region" description="Helical" evidence="1">
    <location>
        <begin position="71"/>
        <end position="89"/>
    </location>
</feature>
<name>A0ABM5PTN1_9CORY</name>
<gene>
    <name evidence="2" type="ORF">CCASEI_13210</name>
</gene>
<organism evidence="2 3">
    <name type="scientific">Corynebacterium casei LMG S-19264</name>
    <dbReference type="NCBI Taxonomy" id="1285583"/>
    <lineage>
        <taxon>Bacteria</taxon>
        <taxon>Bacillati</taxon>
        <taxon>Actinomycetota</taxon>
        <taxon>Actinomycetes</taxon>
        <taxon>Mycobacteriales</taxon>
        <taxon>Corynebacteriaceae</taxon>
        <taxon>Corynebacterium</taxon>
    </lineage>
</organism>
<feature type="transmembrane region" description="Helical" evidence="1">
    <location>
        <begin position="21"/>
        <end position="37"/>
    </location>
</feature>
<sequence length="137" mass="15286">MSFEDQKMHEQKALAFPIPELTVAAIGALIALASLFIHDSGIIAMALMFALVSICSLPLAVPLAYTKVGTFWIDIVYVAIGVFVVRYMMSLPDEGAIFFLGLLYPLGWAFILSGCSHLLRRALAICRYRRKHRRLIQ</sequence>
<keyword evidence="1" id="KW-0812">Transmembrane</keyword>
<reference evidence="3" key="1">
    <citation type="submission" date="2013-02" db="EMBL/GenBank/DDBJ databases">
        <title>The complete genome sequence of Corynebacterium casei LMG S-19264 (=DSM 44701).</title>
        <authorList>
            <person name="Ruckert C."/>
            <person name="Albersmeier A."/>
            <person name="Kalinowski J."/>
        </authorList>
    </citation>
    <scope>NUCLEOTIDE SEQUENCE [LARGE SCALE GENOMIC DNA]</scope>
    <source>
        <strain evidence="3">LMG S-19264</strain>
    </source>
</reference>
<protein>
    <submittedName>
        <fullName evidence="2">Uncharacterized protein</fullName>
    </submittedName>
</protein>